<evidence type="ECO:0000313" key="1">
    <source>
        <dbReference type="EMBL" id="CAG8556788.1"/>
    </source>
</evidence>
<proteinExistence type="predicted"/>
<gene>
    <name evidence="1" type="ORF">RPERSI_LOCUS4190</name>
</gene>
<protein>
    <submittedName>
        <fullName evidence="1">25124_t:CDS:1</fullName>
    </submittedName>
</protein>
<name>A0ACA9M1P6_9GLOM</name>
<dbReference type="EMBL" id="CAJVQC010005657">
    <property type="protein sequence ID" value="CAG8556788.1"/>
    <property type="molecule type" value="Genomic_DNA"/>
</dbReference>
<dbReference type="Proteomes" id="UP000789920">
    <property type="component" value="Unassembled WGS sequence"/>
</dbReference>
<comment type="caution">
    <text evidence="1">The sequence shown here is derived from an EMBL/GenBank/DDBJ whole genome shotgun (WGS) entry which is preliminary data.</text>
</comment>
<evidence type="ECO:0000313" key="2">
    <source>
        <dbReference type="Proteomes" id="UP000789920"/>
    </source>
</evidence>
<organism evidence="1 2">
    <name type="scientific">Racocetra persica</name>
    <dbReference type="NCBI Taxonomy" id="160502"/>
    <lineage>
        <taxon>Eukaryota</taxon>
        <taxon>Fungi</taxon>
        <taxon>Fungi incertae sedis</taxon>
        <taxon>Mucoromycota</taxon>
        <taxon>Glomeromycotina</taxon>
        <taxon>Glomeromycetes</taxon>
        <taxon>Diversisporales</taxon>
        <taxon>Gigasporaceae</taxon>
        <taxon>Racocetra</taxon>
    </lineage>
</organism>
<feature type="non-terminal residue" evidence="1">
    <location>
        <position position="288"/>
    </location>
</feature>
<keyword evidence="2" id="KW-1185">Reference proteome</keyword>
<sequence length="288" mass="33676">MERYIFFDDDAKCSTAITTNNTSSTFSSQNDKIQTCNENLNKAKTDYLSMNSPEVLNINVSDTSTMDELYVENSQDNETITDQLNIDLEEHDDEISGGPNNEVEMISENIPRDVVFDSWTEVEMFFEEYGKQNRFTVIKYRVEKNSLGMIHMRTFNCEFEEKYRPNKNQKVKQKNTKTKKVNCQWHVNFSFDDAKTHISITIFVNKHNHVMNFKTQEFGIKYRSLSKDALKEVEIMTRYGNLSITSQRNILKERFPNLQFHDSDLTNSIQKFKGDKHKTNDASNLLNT</sequence>
<accession>A0ACA9M1P6</accession>
<reference evidence="1" key="1">
    <citation type="submission" date="2021-06" db="EMBL/GenBank/DDBJ databases">
        <authorList>
            <person name="Kallberg Y."/>
            <person name="Tangrot J."/>
            <person name="Rosling A."/>
        </authorList>
    </citation>
    <scope>NUCLEOTIDE SEQUENCE</scope>
    <source>
        <strain evidence="1">MA461A</strain>
    </source>
</reference>